<keyword evidence="1" id="KW-0676">Redox-active center</keyword>
<evidence type="ECO:0000313" key="2">
    <source>
        <dbReference type="EMBL" id="HET97459.1"/>
    </source>
</evidence>
<comment type="caution">
    <text evidence="2">The sequence shown here is derived from an EMBL/GenBank/DDBJ whole genome shotgun (WGS) entry which is preliminary data.</text>
</comment>
<dbReference type="SUPFAM" id="SSF52833">
    <property type="entry name" value="Thioredoxin-like"/>
    <property type="match status" value="1"/>
</dbReference>
<dbReference type="Gene3D" id="3.40.30.10">
    <property type="entry name" value="Glutaredoxin"/>
    <property type="match status" value="1"/>
</dbReference>
<evidence type="ECO:0000256" key="1">
    <source>
        <dbReference type="ARBA" id="ARBA00023284"/>
    </source>
</evidence>
<dbReference type="NCBIfam" id="TIGR02174">
    <property type="entry name" value="CXXU_selWTH"/>
    <property type="match status" value="1"/>
</dbReference>
<dbReference type="Proteomes" id="UP000885986">
    <property type="component" value="Unassembled WGS sequence"/>
</dbReference>
<proteinExistence type="predicted"/>
<reference evidence="2" key="1">
    <citation type="journal article" date="2020" name="mSystems">
        <title>Genome- and Community-Level Interaction Insights into Carbon Utilization and Element Cycling Functions of Hydrothermarchaeota in Hydrothermal Sediment.</title>
        <authorList>
            <person name="Zhou Z."/>
            <person name="Liu Y."/>
            <person name="Xu W."/>
            <person name="Pan J."/>
            <person name="Luo Z.H."/>
            <person name="Li M."/>
        </authorList>
    </citation>
    <scope>NUCLEOTIDE SEQUENCE [LARGE SCALE GENOMIC DNA]</scope>
    <source>
        <strain evidence="2">SpSt-1224</strain>
    </source>
</reference>
<dbReference type="InterPro" id="IPR036249">
    <property type="entry name" value="Thioredoxin-like_sf"/>
</dbReference>
<organism evidence="2">
    <name type="scientific">Desulfurivibrio alkaliphilus</name>
    <dbReference type="NCBI Taxonomy" id="427923"/>
    <lineage>
        <taxon>Bacteria</taxon>
        <taxon>Pseudomonadati</taxon>
        <taxon>Thermodesulfobacteriota</taxon>
        <taxon>Desulfobulbia</taxon>
        <taxon>Desulfobulbales</taxon>
        <taxon>Desulfobulbaceae</taxon>
        <taxon>Desulfurivibrio</taxon>
    </lineage>
</organism>
<accession>A0A7C2XYL4</accession>
<dbReference type="EMBL" id="DSDS01000042">
    <property type="protein sequence ID" value="HET97459.1"/>
    <property type="molecule type" value="Genomic_DNA"/>
</dbReference>
<dbReference type="InterPro" id="IPR011893">
    <property type="entry name" value="Selenoprotein_Rdx-typ"/>
</dbReference>
<protein>
    <submittedName>
        <fullName evidence="2">SelT/SelW/SelH family protein</fullName>
    </submittedName>
</protein>
<dbReference type="Pfam" id="PF10262">
    <property type="entry name" value="Rdx"/>
    <property type="match status" value="1"/>
</dbReference>
<name>A0A7C2XYL4_9BACT</name>
<gene>
    <name evidence="2" type="ORF">ENN98_01895</name>
</gene>
<sequence length="60" mass="6734">MPRASGLEARLRKEFADAEITLIAGSNGVYDITVDGREIFSKHKSRRFPDNDEIVRLLAS</sequence>
<dbReference type="AlphaFoldDB" id="A0A7C2XYL4"/>